<dbReference type="AlphaFoldDB" id="A0A4C1ZXY8"/>
<accession>A0A4C1ZXY8</accession>
<evidence type="ECO:0000313" key="1">
    <source>
        <dbReference type="EMBL" id="GBP91713.1"/>
    </source>
</evidence>
<gene>
    <name evidence="1" type="ORF">EVAR_65362_1</name>
</gene>
<dbReference type="EMBL" id="BGZK01002199">
    <property type="protein sequence ID" value="GBP91713.1"/>
    <property type="molecule type" value="Genomic_DNA"/>
</dbReference>
<proteinExistence type="predicted"/>
<name>A0A4C1ZXY8_EUMVA</name>
<protein>
    <submittedName>
        <fullName evidence="1">Uncharacterized protein</fullName>
    </submittedName>
</protein>
<sequence>MKSWQRLRKFQRSPALARRVWRLPFGTFAWHCRPLAHDEHVELEFVHMPFFSSSVSGAGSPKSVATGFDSNCGQIRHTL</sequence>
<reference evidence="1 2" key="1">
    <citation type="journal article" date="2019" name="Commun. Biol.">
        <title>The bagworm genome reveals a unique fibroin gene that provides high tensile strength.</title>
        <authorList>
            <person name="Kono N."/>
            <person name="Nakamura H."/>
            <person name="Ohtoshi R."/>
            <person name="Tomita M."/>
            <person name="Numata K."/>
            <person name="Arakawa K."/>
        </authorList>
    </citation>
    <scope>NUCLEOTIDE SEQUENCE [LARGE SCALE GENOMIC DNA]</scope>
</reference>
<organism evidence="1 2">
    <name type="scientific">Eumeta variegata</name>
    <name type="common">Bagworm moth</name>
    <name type="synonym">Eumeta japonica</name>
    <dbReference type="NCBI Taxonomy" id="151549"/>
    <lineage>
        <taxon>Eukaryota</taxon>
        <taxon>Metazoa</taxon>
        <taxon>Ecdysozoa</taxon>
        <taxon>Arthropoda</taxon>
        <taxon>Hexapoda</taxon>
        <taxon>Insecta</taxon>
        <taxon>Pterygota</taxon>
        <taxon>Neoptera</taxon>
        <taxon>Endopterygota</taxon>
        <taxon>Lepidoptera</taxon>
        <taxon>Glossata</taxon>
        <taxon>Ditrysia</taxon>
        <taxon>Tineoidea</taxon>
        <taxon>Psychidae</taxon>
        <taxon>Oiketicinae</taxon>
        <taxon>Eumeta</taxon>
    </lineage>
</organism>
<evidence type="ECO:0000313" key="2">
    <source>
        <dbReference type="Proteomes" id="UP000299102"/>
    </source>
</evidence>
<comment type="caution">
    <text evidence="1">The sequence shown here is derived from an EMBL/GenBank/DDBJ whole genome shotgun (WGS) entry which is preliminary data.</text>
</comment>
<keyword evidence="2" id="KW-1185">Reference proteome</keyword>
<dbReference type="Proteomes" id="UP000299102">
    <property type="component" value="Unassembled WGS sequence"/>
</dbReference>